<evidence type="ECO:0000313" key="1">
    <source>
        <dbReference type="EMBL" id="BBH00937.1"/>
    </source>
</evidence>
<keyword evidence="1" id="KW-0346">Stress response</keyword>
<dbReference type="AlphaFoldDB" id="A0A4Y1RAF8"/>
<gene>
    <name evidence="1" type="ORF">Prudu_011056</name>
</gene>
<proteinExistence type="predicted"/>
<organism evidence="1">
    <name type="scientific">Prunus dulcis</name>
    <name type="common">Almond</name>
    <name type="synonym">Amygdalus dulcis</name>
    <dbReference type="NCBI Taxonomy" id="3755"/>
    <lineage>
        <taxon>Eukaryota</taxon>
        <taxon>Viridiplantae</taxon>
        <taxon>Streptophyta</taxon>
        <taxon>Embryophyta</taxon>
        <taxon>Tracheophyta</taxon>
        <taxon>Spermatophyta</taxon>
        <taxon>Magnoliopsida</taxon>
        <taxon>eudicotyledons</taxon>
        <taxon>Gunneridae</taxon>
        <taxon>Pentapetalae</taxon>
        <taxon>rosids</taxon>
        <taxon>fabids</taxon>
        <taxon>Rosales</taxon>
        <taxon>Rosaceae</taxon>
        <taxon>Amygdaloideae</taxon>
        <taxon>Amygdaleae</taxon>
        <taxon>Prunus</taxon>
    </lineage>
</organism>
<accession>A0A4Y1RAF8</accession>
<sequence>MEKAAAPCGLECSIRRV</sequence>
<name>A0A4Y1RAF8_PRUDU</name>
<protein>
    <submittedName>
        <fullName evidence="1">Heat shock protein 60</fullName>
    </submittedName>
</protein>
<dbReference type="EMBL" id="AP019300">
    <property type="protein sequence ID" value="BBH00937.1"/>
    <property type="molecule type" value="Genomic_DNA"/>
</dbReference>
<reference evidence="1" key="1">
    <citation type="journal article" date="2019" name="Science">
        <title>Mutation of a bHLH transcription factor allowed almond domestication.</title>
        <authorList>
            <person name="Sanchez-Perez R."/>
            <person name="Pavan S."/>
            <person name="Mazzeo R."/>
            <person name="Moldovan C."/>
            <person name="Aiese Cigliano R."/>
            <person name="Del Cueto J."/>
            <person name="Ricciardi F."/>
            <person name="Lotti C."/>
            <person name="Ricciardi L."/>
            <person name="Dicenta F."/>
            <person name="Lopez-Marques R.L."/>
            <person name="Lindberg Moller B."/>
        </authorList>
    </citation>
    <scope>NUCLEOTIDE SEQUENCE</scope>
</reference>